<proteinExistence type="predicted"/>
<evidence type="ECO:0000313" key="3">
    <source>
        <dbReference type="EMBL" id="KAK9986784.1"/>
    </source>
</evidence>
<keyword evidence="4" id="KW-1185">Reference proteome</keyword>
<dbReference type="EMBL" id="JAZDWU010000011">
    <property type="protein sequence ID" value="KAK9986784.1"/>
    <property type="molecule type" value="Genomic_DNA"/>
</dbReference>
<evidence type="ECO:0000259" key="2">
    <source>
        <dbReference type="Pfam" id="PF13456"/>
    </source>
</evidence>
<dbReference type="Pfam" id="PF13456">
    <property type="entry name" value="RVT_3"/>
    <property type="match status" value="1"/>
</dbReference>
<protein>
    <recommendedName>
        <fullName evidence="2">RNase H type-1 domain-containing protein</fullName>
    </recommendedName>
</protein>
<dbReference type="AlphaFoldDB" id="A0AAW2BLB7"/>
<feature type="domain" description="RNase H type-1" evidence="2">
    <location>
        <begin position="17"/>
        <end position="81"/>
    </location>
</feature>
<organism evidence="3 4">
    <name type="scientific">Lithocarpus litseifolius</name>
    <dbReference type="NCBI Taxonomy" id="425828"/>
    <lineage>
        <taxon>Eukaryota</taxon>
        <taxon>Viridiplantae</taxon>
        <taxon>Streptophyta</taxon>
        <taxon>Embryophyta</taxon>
        <taxon>Tracheophyta</taxon>
        <taxon>Spermatophyta</taxon>
        <taxon>Magnoliopsida</taxon>
        <taxon>eudicotyledons</taxon>
        <taxon>Gunneridae</taxon>
        <taxon>Pentapetalae</taxon>
        <taxon>rosids</taxon>
        <taxon>fabids</taxon>
        <taxon>Fagales</taxon>
        <taxon>Fagaceae</taxon>
        <taxon>Lithocarpus</taxon>
    </lineage>
</organism>
<dbReference type="GO" id="GO:0003676">
    <property type="term" value="F:nucleic acid binding"/>
    <property type="evidence" value="ECO:0007669"/>
    <property type="project" value="InterPro"/>
</dbReference>
<feature type="compositionally biased region" description="Basic and acidic residues" evidence="1">
    <location>
        <begin position="186"/>
        <end position="202"/>
    </location>
</feature>
<accession>A0AAW2BLB7</accession>
<name>A0AAW2BLB7_9ROSI</name>
<dbReference type="InterPro" id="IPR002156">
    <property type="entry name" value="RNaseH_domain"/>
</dbReference>
<comment type="caution">
    <text evidence="3">The sequence shown here is derived from an EMBL/GenBank/DDBJ whole genome shotgun (WGS) entry which is preliminary data.</text>
</comment>
<dbReference type="GO" id="GO:0004523">
    <property type="term" value="F:RNA-DNA hybrid ribonuclease activity"/>
    <property type="evidence" value="ECO:0007669"/>
    <property type="project" value="InterPro"/>
</dbReference>
<feature type="region of interest" description="Disordered" evidence="1">
    <location>
        <begin position="175"/>
        <end position="223"/>
    </location>
</feature>
<gene>
    <name evidence="3" type="ORF">SO802_031735</name>
</gene>
<reference evidence="3 4" key="1">
    <citation type="submission" date="2024-01" db="EMBL/GenBank/DDBJ databases">
        <title>A telomere-to-telomere, gap-free genome of sweet tea (Lithocarpus litseifolius).</title>
        <authorList>
            <person name="Zhou J."/>
        </authorList>
    </citation>
    <scope>NUCLEOTIDE SEQUENCE [LARGE SCALE GENOMIC DNA]</scope>
    <source>
        <strain evidence="3">Zhou-2022a</strain>
        <tissue evidence="3">Leaf</tissue>
    </source>
</reference>
<evidence type="ECO:0000313" key="4">
    <source>
        <dbReference type="Proteomes" id="UP001459277"/>
    </source>
</evidence>
<sequence>MELLAVAKVDMLIDTSNRKEHRSGIGVVIHDSYGSVMASLSKQLPRVHIPLEIEALAGSTTLWFASGLCFTQAVLEGDCQIFNLYSVKNLTNLSRPRTIFLFYLFTHKEIDICNHIYHLFIKCITKRNSRLTLPFPSLVMSLILRAMVKNLSGLQVMQKEDPISEQTFIRSKAHIPGPTVGVSQIPRDDANEGGDTKEEIKHFTSVPEDIVQPSSQARPRAPD</sequence>
<evidence type="ECO:0000256" key="1">
    <source>
        <dbReference type="SAM" id="MobiDB-lite"/>
    </source>
</evidence>
<dbReference type="Proteomes" id="UP001459277">
    <property type="component" value="Unassembled WGS sequence"/>
</dbReference>